<feature type="region of interest" description="Disordered" evidence="1">
    <location>
        <begin position="1"/>
        <end position="26"/>
    </location>
</feature>
<feature type="region of interest" description="Disordered" evidence="1">
    <location>
        <begin position="79"/>
        <end position="102"/>
    </location>
</feature>
<feature type="compositionally biased region" description="Acidic residues" evidence="1">
    <location>
        <begin position="17"/>
        <end position="26"/>
    </location>
</feature>
<dbReference type="EMBL" id="WHVB01000051">
    <property type="protein sequence ID" value="KAF8464938.1"/>
    <property type="molecule type" value="Genomic_DNA"/>
</dbReference>
<feature type="compositionally biased region" description="Polar residues" evidence="1">
    <location>
        <begin position="92"/>
        <end position="102"/>
    </location>
</feature>
<gene>
    <name evidence="2" type="ORF">DFH94DRAFT_784367</name>
</gene>
<reference evidence="2" key="2">
    <citation type="journal article" date="2020" name="Nat. Commun.">
        <title>Large-scale genome sequencing of mycorrhizal fungi provides insights into the early evolution of symbiotic traits.</title>
        <authorList>
            <person name="Miyauchi S."/>
            <person name="Kiss E."/>
            <person name="Kuo A."/>
            <person name="Drula E."/>
            <person name="Kohler A."/>
            <person name="Sanchez-Garcia M."/>
            <person name="Morin E."/>
            <person name="Andreopoulos B."/>
            <person name="Barry K.W."/>
            <person name="Bonito G."/>
            <person name="Buee M."/>
            <person name="Carver A."/>
            <person name="Chen C."/>
            <person name="Cichocki N."/>
            <person name="Clum A."/>
            <person name="Culley D."/>
            <person name="Crous P.W."/>
            <person name="Fauchery L."/>
            <person name="Girlanda M."/>
            <person name="Hayes R.D."/>
            <person name="Keri Z."/>
            <person name="LaButti K."/>
            <person name="Lipzen A."/>
            <person name="Lombard V."/>
            <person name="Magnuson J."/>
            <person name="Maillard F."/>
            <person name="Murat C."/>
            <person name="Nolan M."/>
            <person name="Ohm R.A."/>
            <person name="Pangilinan J."/>
            <person name="Pereira M.F."/>
            <person name="Perotto S."/>
            <person name="Peter M."/>
            <person name="Pfister S."/>
            <person name="Riley R."/>
            <person name="Sitrit Y."/>
            <person name="Stielow J.B."/>
            <person name="Szollosi G."/>
            <person name="Zifcakova L."/>
            <person name="Stursova M."/>
            <person name="Spatafora J.W."/>
            <person name="Tedersoo L."/>
            <person name="Vaario L.M."/>
            <person name="Yamada A."/>
            <person name="Yan M."/>
            <person name="Wang P."/>
            <person name="Xu J."/>
            <person name="Bruns T."/>
            <person name="Baldrian P."/>
            <person name="Vilgalys R."/>
            <person name="Dunand C."/>
            <person name="Henrissat B."/>
            <person name="Grigoriev I.V."/>
            <person name="Hibbett D."/>
            <person name="Nagy L.G."/>
            <person name="Martin F.M."/>
        </authorList>
    </citation>
    <scope>NUCLEOTIDE SEQUENCE</scope>
    <source>
        <strain evidence="2">Prilba</strain>
    </source>
</reference>
<keyword evidence="3" id="KW-1185">Reference proteome</keyword>
<proteinExistence type="predicted"/>
<reference evidence="2" key="1">
    <citation type="submission" date="2019-10" db="EMBL/GenBank/DDBJ databases">
        <authorList>
            <consortium name="DOE Joint Genome Institute"/>
            <person name="Kuo A."/>
            <person name="Miyauchi S."/>
            <person name="Kiss E."/>
            <person name="Drula E."/>
            <person name="Kohler A."/>
            <person name="Sanchez-Garcia M."/>
            <person name="Andreopoulos B."/>
            <person name="Barry K.W."/>
            <person name="Bonito G."/>
            <person name="Buee M."/>
            <person name="Carver A."/>
            <person name="Chen C."/>
            <person name="Cichocki N."/>
            <person name="Clum A."/>
            <person name="Culley D."/>
            <person name="Crous P.W."/>
            <person name="Fauchery L."/>
            <person name="Girlanda M."/>
            <person name="Hayes R."/>
            <person name="Keri Z."/>
            <person name="LaButti K."/>
            <person name="Lipzen A."/>
            <person name="Lombard V."/>
            <person name="Magnuson J."/>
            <person name="Maillard F."/>
            <person name="Morin E."/>
            <person name="Murat C."/>
            <person name="Nolan M."/>
            <person name="Ohm R."/>
            <person name="Pangilinan J."/>
            <person name="Pereira M."/>
            <person name="Perotto S."/>
            <person name="Peter M."/>
            <person name="Riley R."/>
            <person name="Sitrit Y."/>
            <person name="Stielow B."/>
            <person name="Szollosi G."/>
            <person name="Zifcakova L."/>
            <person name="Stursova M."/>
            <person name="Spatafora J.W."/>
            <person name="Tedersoo L."/>
            <person name="Vaario L.-M."/>
            <person name="Yamada A."/>
            <person name="Yan M."/>
            <person name="Wang P."/>
            <person name="Xu J."/>
            <person name="Bruns T."/>
            <person name="Baldrian P."/>
            <person name="Vilgalys R."/>
            <person name="Henrissat B."/>
            <person name="Grigoriev I.V."/>
            <person name="Hibbett D."/>
            <person name="Nagy L.G."/>
            <person name="Martin F.M."/>
        </authorList>
    </citation>
    <scope>NUCLEOTIDE SEQUENCE</scope>
    <source>
        <strain evidence="2">Prilba</strain>
    </source>
</reference>
<feature type="compositionally biased region" description="Basic and acidic residues" evidence="1">
    <location>
        <begin position="79"/>
        <end position="91"/>
    </location>
</feature>
<evidence type="ECO:0000313" key="2">
    <source>
        <dbReference type="EMBL" id="KAF8464938.1"/>
    </source>
</evidence>
<evidence type="ECO:0000313" key="3">
    <source>
        <dbReference type="Proteomes" id="UP000759537"/>
    </source>
</evidence>
<sequence>MSPLSLSPFRTGPYEIEPPENPDDAFDKEEYVEQWRAEREALVEAVELTDRHNDMELLGLSNAAFRDCLPHLDVGDAFRKPSLLGHDDSRGKQGSRNTPGTH</sequence>
<accession>A0A9P5MQ48</accession>
<organism evidence="2 3">
    <name type="scientific">Russula ochroleuca</name>
    <dbReference type="NCBI Taxonomy" id="152965"/>
    <lineage>
        <taxon>Eukaryota</taxon>
        <taxon>Fungi</taxon>
        <taxon>Dikarya</taxon>
        <taxon>Basidiomycota</taxon>
        <taxon>Agaricomycotina</taxon>
        <taxon>Agaricomycetes</taxon>
        <taxon>Russulales</taxon>
        <taxon>Russulaceae</taxon>
        <taxon>Russula</taxon>
    </lineage>
</organism>
<dbReference type="Proteomes" id="UP000759537">
    <property type="component" value="Unassembled WGS sequence"/>
</dbReference>
<name>A0A9P5MQ48_9AGAM</name>
<dbReference type="AlphaFoldDB" id="A0A9P5MQ48"/>
<comment type="caution">
    <text evidence="2">The sequence shown here is derived from an EMBL/GenBank/DDBJ whole genome shotgun (WGS) entry which is preliminary data.</text>
</comment>
<evidence type="ECO:0000256" key="1">
    <source>
        <dbReference type="SAM" id="MobiDB-lite"/>
    </source>
</evidence>
<protein>
    <submittedName>
        <fullName evidence="2">Uncharacterized protein</fullName>
    </submittedName>
</protein>